<reference evidence="2 3" key="1">
    <citation type="journal article" date="2011" name="Stand. Genomic Sci.">
        <title>Complete genome sequence of Haliscomenobacter hydrossis type strain (O).</title>
        <authorList>
            <consortium name="US DOE Joint Genome Institute (JGI-PGF)"/>
            <person name="Daligault H."/>
            <person name="Lapidus A."/>
            <person name="Zeytun A."/>
            <person name="Nolan M."/>
            <person name="Lucas S."/>
            <person name="Del Rio T.G."/>
            <person name="Tice H."/>
            <person name="Cheng J.F."/>
            <person name="Tapia R."/>
            <person name="Han C."/>
            <person name="Goodwin L."/>
            <person name="Pitluck S."/>
            <person name="Liolios K."/>
            <person name="Pagani I."/>
            <person name="Ivanova N."/>
            <person name="Huntemann M."/>
            <person name="Mavromatis K."/>
            <person name="Mikhailova N."/>
            <person name="Pati A."/>
            <person name="Chen A."/>
            <person name="Palaniappan K."/>
            <person name="Land M."/>
            <person name="Hauser L."/>
            <person name="Brambilla E.M."/>
            <person name="Rohde M."/>
            <person name="Verbarg S."/>
            <person name="Goker M."/>
            <person name="Bristow J."/>
            <person name="Eisen J.A."/>
            <person name="Markowitz V."/>
            <person name="Hugenholtz P."/>
            <person name="Kyrpides N.C."/>
            <person name="Klenk H.P."/>
            <person name="Woyke T."/>
        </authorList>
    </citation>
    <scope>NUCLEOTIDE SEQUENCE [LARGE SCALE GENOMIC DNA]</scope>
    <source>
        <strain evidence="3">ATCC 27775 / DSM 1100 / LMG 10767 / O</strain>
    </source>
</reference>
<protein>
    <submittedName>
        <fullName evidence="2">Uncharacterized protein</fullName>
    </submittedName>
</protein>
<sequence>MYFLLDTVSVARGAQVTPAQLAYSAVLLSSAVGAFFMARQIEGLSFYILVPLLALFLVWKIPDLSSGLQTGLGLFTVAVACFLLLIILNPRENSYSIQGTSIDEWNKFRAFVVALPCMCIMLRIVSYNPSKLNLILFGLPLVVCAGFSVYALRILLA</sequence>
<feature type="transmembrane region" description="Helical" evidence="1">
    <location>
        <begin position="20"/>
        <end position="37"/>
    </location>
</feature>
<reference key="2">
    <citation type="submission" date="2011-04" db="EMBL/GenBank/DDBJ databases">
        <title>Complete sequence of chromosome of Haliscomenobacter hydrossis DSM 1100.</title>
        <authorList>
            <consortium name="US DOE Joint Genome Institute (JGI-PGF)"/>
            <person name="Lucas S."/>
            <person name="Han J."/>
            <person name="Lapidus A."/>
            <person name="Bruce D."/>
            <person name="Goodwin L."/>
            <person name="Pitluck S."/>
            <person name="Peters L."/>
            <person name="Kyrpides N."/>
            <person name="Mavromatis K."/>
            <person name="Ivanova N."/>
            <person name="Ovchinnikova G."/>
            <person name="Pagani I."/>
            <person name="Daligault H."/>
            <person name="Detter J.C."/>
            <person name="Han C."/>
            <person name="Land M."/>
            <person name="Hauser L."/>
            <person name="Markowitz V."/>
            <person name="Cheng J.-F."/>
            <person name="Hugenholtz P."/>
            <person name="Woyke T."/>
            <person name="Wu D."/>
            <person name="Verbarg S."/>
            <person name="Frueling A."/>
            <person name="Brambilla E."/>
            <person name="Klenk H.-P."/>
            <person name="Eisen J.A."/>
        </authorList>
    </citation>
    <scope>NUCLEOTIDE SEQUENCE</scope>
    <source>
        <strain>DSM 1100</strain>
    </source>
</reference>
<feature type="transmembrane region" description="Helical" evidence="1">
    <location>
        <begin position="132"/>
        <end position="156"/>
    </location>
</feature>
<proteinExistence type="predicted"/>
<dbReference type="KEGG" id="hhy:Halhy_0660"/>
<dbReference type="STRING" id="760192.Halhy_0660"/>
<keyword evidence="1" id="KW-1133">Transmembrane helix</keyword>
<evidence type="ECO:0000313" key="2">
    <source>
        <dbReference type="EMBL" id="AEE48568.1"/>
    </source>
</evidence>
<organism evidence="2 3">
    <name type="scientific">Haliscomenobacter hydrossis (strain ATCC 27775 / DSM 1100 / LMG 10767 / O)</name>
    <dbReference type="NCBI Taxonomy" id="760192"/>
    <lineage>
        <taxon>Bacteria</taxon>
        <taxon>Pseudomonadati</taxon>
        <taxon>Bacteroidota</taxon>
        <taxon>Saprospiria</taxon>
        <taxon>Saprospirales</taxon>
        <taxon>Haliscomenobacteraceae</taxon>
        <taxon>Haliscomenobacter</taxon>
    </lineage>
</organism>
<accession>F4L1M4</accession>
<dbReference type="AlphaFoldDB" id="F4L1M4"/>
<dbReference type="EMBL" id="CP002691">
    <property type="protein sequence ID" value="AEE48568.1"/>
    <property type="molecule type" value="Genomic_DNA"/>
</dbReference>
<keyword evidence="1" id="KW-0472">Membrane</keyword>
<keyword evidence="1" id="KW-0812">Transmembrane</keyword>
<dbReference type="HOGENOM" id="CLU_1675455_0_0_10"/>
<dbReference type="RefSeq" id="WP_013763132.1">
    <property type="nucleotide sequence ID" value="NC_015510.1"/>
</dbReference>
<gene>
    <name evidence="2" type="ordered locus">Halhy_0660</name>
</gene>
<dbReference type="Proteomes" id="UP000008461">
    <property type="component" value="Chromosome"/>
</dbReference>
<feature type="transmembrane region" description="Helical" evidence="1">
    <location>
        <begin position="108"/>
        <end position="126"/>
    </location>
</feature>
<evidence type="ECO:0000256" key="1">
    <source>
        <dbReference type="SAM" id="Phobius"/>
    </source>
</evidence>
<feature type="transmembrane region" description="Helical" evidence="1">
    <location>
        <begin position="44"/>
        <end position="62"/>
    </location>
</feature>
<feature type="transmembrane region" description="Helical" evidence="1">
    <location>
        <begin position="68"/>
        <end position="88"/>
    </location>
</feature>
<evidence type="ECO:0000313" key="3">
    <source>
        <dbReference type="Proteomes" id="UP000008461"/>
    </source>
</evidence>
<name>F4L1M4_HALH1</name>
<keyword evidence="3" id="KW-1185">Reference proteome</keyword>